<organism evidence="1">
    <name type="scientific">marine sediment metagenome</name>
    <dbReference type="NCBI Taxonomy" id="412755"/>
    <lineage>
        <taxon>unclassified sequences</taxon>
        <taxon>metagenomes</taxon>
        <taxon>ecological metagenomes</taxon>
    </lineage>
</organism>
<accession>A0A0F9D155</accession>
<dbReference type="EMBL" id="LAZR01041612">
    <property type="protein sequence ID" value="KKL11536.1"/>
    <property type="molecule type" value="Genomic_DNA"/>
</dbReference>
<proteinExistence type="predicted"/>
<sequence>MRYLKSLSIVLVCLSLQGCVMFFGNWGALGYGKRTVEYNEDRTVKKEITESKSLLADIVNFVFNKGE</sequence>
<name>A0A0F9D155_9ZZZZ</name>
<dbReference type="PROSITE" id="PS51257">
    <property type="entry name" value="PROKAR_LIPOPROTEIN"/>
    <property type="match status" value="1"/>
</dbReference>
<gene>
    <name evidence="1" type="ORF">LCGC14_2544830</name>
</gene>
<protein>
    <submittedName>
        <fullName evidence="1">Uncharacterized protein</fullName>
    </submittedName>
</protein>
<reference evidence="1" key="1">
    <citation type="journal article" date="2015" name="Nature">
        <title>Complex archaea that bridge the gap between prokaryotes and eukaryotes.</title>
        <authorList>
            <person name="Spang A."/>
            <person name="Saw J.H."/>
            <person name="Jorgensen S.L."/>
            <person name="Zaremba-Niedzwiedzka K."/>
            <person name="Martijn J."/>
            <person name="Lind A.E."/>
            <person name="van Eijk R."/>
            <person name="Schleper C."/>
            <person name="Guy L."/>
            <person name="Ettema T.J."/>
        </authorList>
    </citation>
    <scope>NUCLEOTIDE SEQUENCE</scope>
</reference>
<dbReference type="AlphaFoldDB" id="A0A0F9D155"/>
<evidence type="ECO:0000313" key="1">
    <source>
        <dbReference type="EMBL" id="KKL11536.1"/>
    </source>
</evidence>
<comment type="caution">
    <text evidence="1">The sequence shown here is derived from an EMBL/GenBank/DDBJ whole genome shotgun (WGS) entry which is preliminary data.</text>
</comment>